<evidence type="ECO:0008006" key="4">
    <source>
        <dbReference type="Google" id="ProtNLM"/>
    </source>
</evidence>
<organism evidence="2 3">
    <name type="scientific">Nocardioides scoriae</name>
    <dbReference type="NCBI Taxonomy" id="642780"/>
    <lineage>
        <taxon>Bacteria</taxon>
        <taxon>Bacillati</taxon>
        <taxon>Actinomycetota</taxon>
        <taxon>Actinomycetes</taxon>
        <taxon>Propionibacteriales</taxon>
        <taxon>Nocardioidaceae</taxon>
        <taxon>Nocardioides</taxon>
    </lineage>
</organism>
<dbReference type="Proteomes" id="UP000198859">
    <property type="component" value="Chromosome I"/>
</dbReference>
<keyword evidence="1" id="KW-0812">Transmembrane</keyword>
<name>A0A1H1WV58_9ACTN</name>
<dbReference type="AlphaFoldDB" id="A0A1H1WV58"/>
<proteinExistence type="predicted"/>
<dbReference type="RefSeq" id="WP_091731865.1">
    <property type="nucleotide sequence ID" value="NZ_LT629757.1"/>
</dbReference>
<accession>A0A1H1WV58</accession>
<keyword evidence="1" id="KW-1133">Transmembrane helix</keyword>
<sequence>MPDAPRPGRRTLLVGVLVLALVAGAVVVGTLAWQRAHRTSLEQALAVVPASSVRVAFTDWSGVRRTLGADLGDTPSRDAVEAFAAKAYDADLSAASSVDEAAGALQQLYGFGPATARWEAYAQSRDGAVMVLAPPDGTDYDVLADNLRSAGYDAPAKRRTDGGVWVGGIDLVSRLDPTLTPELQYVALLPGQGLVVTSDTEEYLASSVAVASGDADGLTAKAGVDDLAGRLGTVDNALVWPGDFACEDLAMSQADDDDQAQADDLVRQAGGVTPLAGFAMGMTADRTLHVVSHFESSDQARANLRPRARLAVGEAVGRSGRFSDDFDLTRSTAVGSDVLLDLAPKRDDAFVLSALYDGPVLFATC</sequence>
<keyword evidence="1" id="KW-0472">Membrane</keyword>
<evidence type="ECO:0000256" key="1">
    <source>
        <dbReference type="SAM" id="Phobius"/>
    </source>
</evidence>
<gene>
    <name evidence="2" type="ORF">SAMN04488570_3285</name>
</gene>
<evidence type="ECO:0000313" key="3">
    <source>
        <dbReference type="Proteomes" id="UP000198859"/>
    </source>
</evidence>
<keyword evidence="3" id="KW-1185">Reference proteome</keyword>
<reference evidence="3" key="1">
    <citation type="submission" date="2016-10" db="EMBL/GenBank/DDBJ databases">
        <authorList>
            <person name="Varghese N."/>
            <person name="Submissions S."/>
        </authorList>
    </citation>
    <scope>NUCLEOTIDE SEQUENCE [LARGE SCALE GENOMIC DNA]</scope>
    <source>
        <strain evidence="3">DSM 22127</strain>
    </source>
</reference>
<protein>
    <recommendedName>
        <fullName evidence="4">DUF3352 domain-containing protein</fullName>
    </recommendedName>
</protein>
<dbReference type="OrthoDB" id="3772356at2"/>
<dbReference type="EMBL" id="LT629757">
    <property type="protein sequence ID" value="SDT01037.1"/>
    <property type="molecule type" value="Genomic_DNA"/>
</dbReference>
<evidence type="ECO:0000313" key="2">
    <source>
        <dbReference type="EMBL" id="SDT01037.1"/>
    </source>
</evidence>
<feature type="transmembrane region" description="Helical" evidence="1">
    <location>
        <begin position="12"/>
        <end position="33"/>
    </location>
</feature>